<dbReference type="RefSeq" id="WP_143022167.1">
    <property type="nucleotide sequence ID" value="NZ_FNFB01000016.1"/>
</dbReference>
<dbReference type="EMBL" id="FNFB01000016">
    <property type="protein sequence ID" value="SDL13582.1"/>
    <property type="molecule type" value="Genomic_DNA"/>
</dbReference>
<reference evidence="2 3" key="1">
    <citation type="submission" date="2016-10" db="EMBL/GenBank/DDBJ databases">
        <authorList>
            <person name="de Groot N.N."/>
        </authorList>
    </citation>
    <scope>NUCLEOTIDE SEQUENCE [LARGE SCALE GENOMIC DNA]</scope>
    <source>
        <strain evidence="2 3">CGMCC 4.5681</strain>
    </source>
</reference>
<dbReference type="Proteomes" id="UP000198683">
    <property type="component" value="Unassembled WGS sequence"/>
</dbReference>
<evidence type="ECO:0000313" key="3">
    <source>
        <dbReference type="Proteomes" id="UP000198683"/>
    </source>
</evidence>
<dbReference type="OrthoDB" id="3472891at2"/>
<feature type="signal peptide" evidence="1">
    <location>
        <begin position="1"/>
        <end position="31"/>
    </location>
</feature>
<proteinExistence type="predicted"/>
<organism evidence="2 3">
    <name type="scientific">Nonomuraea maritima</name>
    <dbReference type="NCBI Taxonomy" id="683260"/>
    <lineage>
        <taxon>Bacteria</taxon>
        <taxon>Bacillati</taxon>
        <taxon>Actinomycetota</taxon>
        <taxon>Actinomycetes</taxon>
        <taxon>Streptosporangiales</taxon>
        <taxon>Streptosporangiaceae</taxon>
        <taxon>Nonomuraea</taxon>
    </lineage>
</organism>
<evidence type="ECO:0000256" key="1">
    <source>
        <dbReference type="SAM" id="SignalP"/>
    </source>
</evidence>
<feature type="chain" id="PRO_5011432795" evidence="1">
    <location>
        <begin position="32"/>
        <end position="355"/>
    </location>
</feature>
<dbReference type="STRING" id="683260.SAMN05421874_11689"/>
<protein>
    <submittedName>
        <fullName evidence="2">Uncharacterized protein</fullName>
    </submittedName>
</protein>
<name>A0A1G9HL23_9ACTN</name>
<keyword evidence="3" id="KW-1185">Reference proteome</keyword>
<gene>
    <name evidence="2" type="ORF">SAMN05421874_11689</name>
</gene>
<dbReference type="AlphaFoldDB" id="A0A1G9HL23"/>
<keyword evidence="1" id="KW-0732">Signal</keyword>
<evidence type="ECO:0000313" key="2">
    <source>
        <dbReference type="EMBL" id="SDL13582.1"/>
    </source>
</evidence>
<sequence length="355" mass="35769">MSTSKLLAGRLSGLAVLGAATLIAAPLSAYGDTEPAPAGSAAAATGAAAKTPAVTVGATADATADTTADTTVGAPADTTVDAPAGATVDTPADATADAAAKMPAITGATADAASTTAASVDPVTGDALAAPVYAAGTLWGIIGRNTLGTPNAVLREGPYGRVSGQFPVTQAPPYGTGSLGLIVGGADTPLEADKIMWGNERIFAGGDLDAIRRLSYWVFAGVDDLDGVTLPNITIEVDPNRDTTTNYTSLVYLPNESDSPSAPANPTENLWQRYDALASGNQWFATGATGTDIGCTLASPCTFQFIRSQMPQAVISYSLGISKGRDDAFVGAVDGLQVNGTVYDFEFTGVRARPA</sequence>
<accession>A0A1G9HL23</accession>